<evidence type="ECO:0000259" key="6">
    <source>
        <dbReference type="PROSITE" id="PS00716"/>
    </source>
</evidence>
<dbReference type="NCBIfam" id="TIGR02937">
    <property type="entry name" value="sigma70-ECF"/>
    <property type="match status" value="1"/>
</dbReference>
<protein>
    <submittedName>
        <fullName evidence="7">RNA polymerase primary sigma factor</fullName>
    </submittedName>
</protein>
<keyword evidence="1" id="KW-0805">Transcription regulation</keyword>
<dbReference type="InterPro" id="IPR050239">
    <property type="entry name" value="Sigma-70_RNA_pol_init_factors"/>
</dbReference>
<name>A0A326UD46_THEHA</name>
<dbReference type="CDD" id="cd06171">
    <property type="entry name" value="Sigma70_r4"/>
    <property type="match status" value="1"/>
</dbReference>
<keyword evidence="2" id="KW-0731">Sigma factor</keyword>
<feature type="region of interest" description="Disordered" evidence="5">
    <location>
        <begin position="1"/>
        <end position="27"/>
    </location>
</feature>
<dbReference type="InterPro" id="IPR009042">
    <property type="entry name" value="RNA_pol_sigma70_r1_2"/>
</dbReference>
<evidence type="ECO:0000256" key="2">
    <source>
        <dbReference type="ARBA" id="ARBA00023082"/>
    </source>
</evidence>
<dbReference type="InterPro" id="IPR036388">
    <property type="entry name" value="WH-like_DNA-bd_sf"/>
</dbReference>
<dbReference type="InterPro" id="IPR013324">
    <property type="entry name" value="RNA_pol_sigma_r3/r4-like"/>
</dbReference>
<dbReference type="InterPro" id="IPR000943">
    <property type="entry name" value="RNA_pol_sigma70"/>
</dbReference>
<dbReference type="Pfam" id="PF04545">
    <property type="entry name" value="Sigma70_r4"/>
    <property type="match status" value="1"/>
</dbReference>
<dbReference type="SUPFAM" id="SSF88659">
    <property type="entry name" value="Sigma3 and sigma4 domains of RNA polymerase sigma factors"/>
    <property type="match status" value="2"/>
</dbReference>
<dbReference type="Pfam" id="PF04539">
    <property type="entry name" value="Sigma70_r3"/>
    <property type="match status" value="1"/>
</dbReference>
<dbReference type="Pfam" id="PF00140">
    <property type="entry name" value="Sigma70_r1_2"/>
    <property type="match status" value="1"/>
</dbReference>
<dbReference type="Pfam" id="PF04542">
    <property type="entry name" value="Sigma70_r2"/>
    <property type="match status" value="1"/>
</dbReference>
<dbReference type="InterPro" id="IPR007627">
    <property type="entry name" value="RNA_pol_sigma70_r2"/>
</dbReference>
<keyword evidence="3" id="KW-0238">DNA-binding</keyword>
<keyword evidence="4" id="KW-0804">Transcription</keyword>
<dbReference type="GO" id="GO:0003677">
    <property type="term" value="F:DNA binding"/>
    <property type="evidence" value="ECO:0007669"/>
    <property type="project" value="UniProtKB-KW"/>
</dbReference>
<dbReference type="EMBL" id="QKUF01000001">
    <property type="protein sequence ID" value="PZW35865.1"/>
    <property type="molecule type" value="Genomic_DNA"/>
</dbReference>
<dbReference type="FunFam" id="1.10.601.10:FF:000001">
    <property type="entry name" value="RNA polymerase sigma factor SigA"/>
    <property type="match status" value="1"/>
</dbReference>
<dbReference type="PROSITE" id="PS00716">
    <property type="entry name" value="SIGMA70_2"/>
    <property type="match status" value="1"/>
</dbReference>
<dbReference type="PANTHER" id="PTHR30603:SF47">
    <property type="entry name" value="RNA POLYMERASE SIGMA FACTOR SIGD, CHLOROPLASTIC"/>
    <property type="match status" value="1"/>
</dbReference>
<dbReference type="InterPro" id="IPR014284">
    <property type="entry name" value="RNA_pol_sigma-70_dom"/>
</dbReference>
<dbReference type="InterPro" id="IPR013325">
    <property type="entry name" value="RNA_pol_sigma_r2"/>
</dbReference>
<accession>A0A326UD46</accession>
<dbReference type="InterPro" id="IPR007630">
    <property type="entry name" value="RNA_pol_sigma70_r4"/>
</dbReference>
<organism evidence="7 8">
    <name type="scientific">Thermosporothrix hazakensis</name>
    <dbReference type="NCBI Taxonomy" id="644383"/>
    <lineage>
        <taxon>Bacteria</taxon>
        <taxon>Bacillati</taxon>
        <taxon>Chloroflexota</taxon>
        <taxon>Ktedonobacteria</taxon>
        <taxon>Ktedonobacterales</taxon>
        <taxon>Thermosporotrichaceae</taxon>
        <taxon>Thermosporothrix</taxon>
    </lineage>
</organism>
<comment type="caution">
    <text evidence="7">The sequence shown here is derived from an EMBL/GenBank/DDBJ whole genome shotgun (WGS) entry which is preliminary data.</text>
</comment>
<keyword evidence="8" id="KW-1185">Reference proteome</keyword>
<dbReference type="Proteomes" id="UP000248806">
    <property type="component" value="Unassembled WGS sequence"/>
</dbReference>
<proteinExistence type="predicted"/>
<evidence type="ECO:0000256" key="4">
    <source>
        <dbReference type="ARBA" id="ARBA00023163"/>
    </source>
</evidence>
<dbReference type="PRINTS" id="PR00046">
    <property type="entry name" value="SIGMA70FCT"/>
</dbReference>
<feature type="domain" description="RNA polymerase sigma-70" evidence="6">
    <location>
        <begin position="278"/>
        <end position="304"/>
    </location>
</feature>
<gene>
    <name evidence="7" type="ORF">EI42_00028</name>
</gene>
<dbReference type="InterPro" id="IPR007624">
    <property type="entry name" value="RNA_pol_sigma70_r3"/>
</dbReference>
<evidence type="ECO:0000256" key="1">
    <source>
        <dbReference type="ARBA" id="ARBA00023015"/>
    </source>
</evidence>
<dbReference type="PANTHER" id="PTHR30603">
    <property type="entry name" value="RNA POLYMERASE SIGMA FACTOR RPO"/>
    <property type="match status" value="1"/>
</dbReference>
<dbReference type="GO" id="GO:0016987">
    <property type="term" value="F:sigma factor activity"/>
    <property type="evidence" value="ECO:0007669"/>
    <property type="project" value="UniProtKB-KW"/>
</dbReference>
<evidence type="ECO:0000313" key="7">
    <source>
        <dbReference type="EMBL" id="PZW35865.1"/>
    </source>
</evidence>
<evidence type="ECO:0000313" key="8">
    <source>
        <dbReference type="Proteomes" id="UP000248806"/>
    </source>
</evidence>
<evidence type="ECO:0000256" key="3">
    <source>
        <dbReference type="ARBA" id="ARBA00023125"/>
    </source>
</evidence>
<dbReference type="GO" id="GO:0006352">
    <property type="term" value="P:DNA-templated transcription initiation"/>
    <property type="evidence" value="ECO:0007669"/>
    <property type="project" value="InterPro"/>
</dbReference>
<evidence type="ECO:0000256" key="5">
    <source>
        <dbReference type="SAM" id="MobiDB-lite"/>
    </source>
</evidence>
<dbReference type="Gene3D" id="1.10.10.10">
    <property type="entry name" value="Winged helix-like DNA-binding domain superfamily/Winged helix DNA-binding domain"/>
    <property type="match status" value="2"/>
</dbReference>
<sequence length="318" mass="37172">MYSLQEEKSKHLERKVMFDTEHDREKPVETEREHLQEAEFSNLAQSDSLRLYLREISRIPLLSAASEARLAELAEKGDKEARNHLIEANLRLVVSIAKKYVGQGLSLEDLVCEGNIGLIRAVTKFDYRKGFRFSTYATWWIKQAITRAILEGTRVVRLPVYIMEEVMRVKRITRQLYQELGREPTPEIIGDRLGMSADRVSELLIWAEKIFSLDAPLSDEEENTLGDIIEDSRERSPTEITDQQLLREEIRKVLGQLTLRERQVIELRFGLIDDHDHTLEEVGKKLKVTRERVRQIEERAIRKLRHPQASRILKDYLD</sequence>
<dbReference type="OrthoDB" id="147018at2"/>
<dbReference type="Gene3D" id="1.10.601.10">
    <property type="entry name" value="RNA Polymerase Primary Sigma Factor"/>
    <property type="match status" value="1"/>
</dbReference>
<dbReference type="AlphaFoldDB" id="A0A326UD46"/>
<reference evidence="7 8" key="1">
    <citation type="submission" date="2018-06" db="EMBL/GenBank/DDBJ databases">
        <title>Genomic Encyclopedia of Archaeal and Bacterial Type Strains, Phase II (KMG-II): from individual species to whole genera.</title>
        <authorList>
            <person name="Goeker M."/>
        </authorList>
    </citation>
    <scope>NUCLEOTIDE SEQUENCE [LARGE SCALE GENOMIC DNA]</scope>
    <source>
        <strain evidence="7 8">ATCC BAA-1881</strain>
    </source>
</reference>
<dbReference type="SUPFAM" id="SSF88946">
    <property type="entry name" value="Sigma2 domain of RNA polymerase sigma factors"/>
    <property type="match status" value="1"/>
</dbReference>